<evidence type="ECO:0008006" key="2">
    <source>
        <dbReference type="Google" id="ProtNLM"/>
    </source>
</evidence>
<dbReference type="InterPro" id="IPR007554">
    <property type="entry name" value="Glycerophosphate_synth"/>
</dbReference>
<evidence type="ECO:0000313" key="1">
    <source>
        <dbReference type="EMBL" id="HFC92216.1"/>
    </source>
</evidence>
<accession>A0A7V2T2Q2</accession>
<sequence>MDSRYADINVVVYFAGNMGNIYQFEQWIKPLKQLDKTEKILVVTRDANIYEWIEENTQFQLVYTQTMSALLKLYDTNSFRCILYVNNSCLNFQSLCNNNALHVHINHGESEKTSTFSNRAKAYDFVFIVSDAAYTKYADNLINIDMKQFIKVGRPQIDFIETIERPTTDKKIILYAPTWEGTHLSMDYTSLPDYGVDFVTAILEHDAYYLIYRPHPNTGSRDPSTKKANEKIKHLVNTSNSGMLMTEENINSVFELTDLAIFDNSAVTVDFLAFNKPMMITDFFYRQEGQAVAKPEIVKACQIIDDGNKDAILSLIAQGLSQDPQAIPRQAIKQYFLGDYARGESTEKFIHQIQQLIKLANELVAR</sequence>
<dbReference type="Pfam" id="PF04464">
    <property type="entry name" value="Glyphos_transf"/>
    <property type="match status" value="1"/>
</dbReference>
<dbReference type="AlphaFoldDB" id="A0A7V2T2Q2"/>
<dbReference type="EMBL" id="DRMS01000200">
    <property type="protein sequence ID" value="HFC92216.1"/>
    <property type="molecule type" value="Genomic_DNA"/>
</dbReference>
<name>A0A7V2T2Q2_LEUMU</name>
<gene>
    <name evidence="1" type="ORF">ENJ51_05320</name>
</gene>
<comment type="caution">
    <text evidence="1">The sequence shown here is derived from an EMBL/GenBank/DDBJ whole genome shotgun (WGS) entry which is preliminary data.</text>
</comment>
<dbReference type="GO" id="GO:0047355">
    <property type="term" value="F:CDP-glycerol glycerophosphotransferase activity"/>
    <property type="evidence" value="ECO:0007669"/>
    <property type="project" value="InterPro"/>
</dbReference>
<protein>
    <recommendedName>
        <fullName evidence="2">CDP-glycerol--glycerophosphate glycerophosphotransferase</fullName>
    </recommendedName>
</protein>
<dbReference type="Gene3D" id="3.40.50.12580">
    <property type="match status" value="1"/>
</dbReference>
<dbReference type="InterPro" id="IPR043148">
    <property type="entry name" value="TagF_C"/>
</dbReference>
<dbReference type="GO" id="GO:0016020">
    <property type="term" value="C:membrane"/>
    <property type="evidence" value="ECO:0007669"/>
    <property type="project" value="InterPro"/>
</dbReference>
<proteinExistence type="predicted"/>
<dbReference type="SUPFAM" id="SSF53756">
    <property type="entry name" value="UDP-Glycosyltransferase/glycogen phosphorylase"/>
    <property type="match status" value="1"/>
</dbReference>
<organism evidence="1">
    <name type="scientific">Leucothrix mucor</name>
    <dbReference type="NCBI Taxonomy" id="45248"/>
    <lineage>
        <taxon>Bacteria</taxon>
        <taxon>Pseudomonadati</taxon>
        <taxon>Pseudomonadota</taxon>
        <taxon>Gammaproteobacteria</taxon>
        <taxon>Thiotrichales</taxon>
        <taxon>Thiotrichaceae</taxon>
        <taxon>Leucothrix</taxon>
    </lineage>
</organism>
<reference evidence="1" key="1">
    <citation type="journal article" date="2020" name="mSystems">
        <title>Genome- and Community-Level Interaction Insights into Carbon Utilization and Element Cycling Functions of Hydrothermarchaeota in Hydrothermal Sediment.</title>
        <authorList>
            <person name="Zhou Z."/>
            <person name="Liu Y."/>
            <person name="Xu W."/>
            <person name="Pan J."/>
            <person name="Luo Z.H."/>
            <person name="Li M."/>
        </authorList>
    </citation>
    <scope>NUCLEOTIDE SEQUENCE [LARGE SCALE GENOMIC DNA]</scope>
    <source>
        <strain evidence="1">HyVt-493</strain>
    </source>
</reference>
<dbReference type="Proteomes" id="UP000885750">
    <property type="component" value="Unassembled WGS sequence"/>
</dbReference>